<protein>
    <submittedName>
        <fullName evidence="2">Uncharacterized protein</fullName>
    </submittedName>
</protein>
<keyword evidence="1" id="KW-0472">Membrane</keyword>
<name>A0A9W4ULV5_9PLEO</name>
<organism evidence="2 3">
    <name type="scientific">Periconia digitata</name>
    <dbReference type="NCBI Taxonomy" id="1303443"/>
    <lineage>
        <taxon>Eukaryota</taxon>
        <taxon>Fungi</taxon>
        <taxon>Dikarya</taxon>
        <taxon>Ascomycota</taxon>
        <taxon>Pezizomycotina</taxon>
        <taxon>Dothideomycetes</taxon>
        <taxon>Pleosporomycetidae</taxon>
        <taxon>Pleosporales</taxon>
        <taxon>Massarineae</taxon>
        <taxon>Periconiaceae</taxon>
        <taxon>Periconia</taxon>
    </lineage>
</organism>
<evidence type="ECO:0000256" key="1">
    <source>
        <dbReference type="SAM" id="Phobius"/>
    </source>
</evidence>
<keyword evidence="1" id="KW-0812">Transmembrane</keyword>
<comment type="caution">
    <text evidence="2">The sequence shown here is derived from an EMBL/GenBank/DDBJ whole genome shotgun (WGS) entry which is preliminary data.</text>
</comment>
<proteinExistence type="predicted"/>
<gene>
    <name evidence="2" type="ORF">PDIGIT_LOCUS11202</name>
</gene>
<keyword evidence="3" id="KW-1185">Reference proteome</keyword>
<dbReference type="Proteomes" id="UP001152607">
    <property type="component" value="Unassembled WGS sequence"/>
</dbReference>
<dbReference type="EMBL" id="CAOQHR010000008">
    <property type="protein sequence ID" value="CAI6338079.1"/>
    <property type="molecule type" value="Genomic_DNA"/>
</dbReference>
<accession>A0A9W4ULV5</accession>
<reference evidence="2" key="1">
    <citation type="submission" date="2023-01" db="EMBL/GenBank/DDBJ databases">
        <authorList>
            <person name="Van Ghelder C."/>
            <person name="Rancurel C."/>
        </authorList>
    </citation>
    <scope>NUCLEOTIDE SEQUENCE</scope>
    <source>
        <strain evidence="2">CNCM I-4278</strain>
    </source>
</reference>
<evidence type="ECO:0000313" key="2">
    <source>
        <dbReference type="EMBL" id="CAI6338079.1"/>
    </source>
</evidence>
<evidence type="ECO:0000313" key="3">
    <source>
        <dbReference type="Proteomes" id="UP001152607"/>
    </source>
</evidence>
<sequence>MYPNNVGNNQVSQPTTHKNPHALLSIYPSIAGIRLSALLFVPFFLSFDRFSPSLTPPCNLFFWWGGNV</sequence>
<keyword evidence="1" id="KW-1133">Transmembrane helix</keyword>
<dbReference type="AlphaFoldDB" id="A0A9W4ULV5"/>
<feature type="transmembrane region" description="Helical" evidence="1">
    <location>
        <begin position="26"/>
        <end position="45"/>
    </location>
</feature>